<keyword evidence="3" id="KW-1185">Reference proteome</keyword>
<organism evidence="2 3">
    <name type="scientific">Eremothecium gossypii (strain ATCC 10895 / CBS 109.51 / FGSC 9923 / NRRL Y-1056)</name>
    <name type="common">Yeast</name>
    <name type="synonym">Ashbya gossypii</name>
    <dbReference type="NCBI Taxonomy" id="284811"/>
    <lineage>
        <taxon>Eukaryota</taxon>
        <taxon>Fungi</taxon>
        <taxon>Dikarya</taxon>
        <taxon>Ascomycota</taxon>
        <taxon>Saccharomycotina</taxon>
        <taxon>Saccharomycetes</taxon>
        <taxon>Saccharomycetales</taxon>
        <taxon>Saccharomycetaceae</taxon>
        <taxon>Eremothecium</taxon>
    </lineage>
</organism>
<evidence type="ECO:0000313" key="2">
    <source>
        <dbReference type="EMBL" id="AAS54356.1"/>
    </source>
</evidence>
<evidence type="ECO:0000313" key="3">
    <source>
        <dbReference type="Proteomes" id="UP000000591"/>
    </source>
</evidence>
<dbReference type="OMA" id="ICIRIKL"/>
<accession>Q750S4</accession>
<reference evidence="3" key="2">
    <citation type="journal article" date="2013" name="G3 (Bethesda)">
        <title>Genomes of Ashbya fungi isolated from insects reveal four mating-type loci, numerous translocations, lack of transposons, and distinct gene duplications.</title>
        <authorList>
            <person name="Dietrich F.S."/>
            <person name="Voegeli S."/>
            <person name="Kuo S."/>
            <person name="Philippsen P."/>
        </authorList>
    </citation>
    <scope>GENOME REANNOTATION</scope>
    <source>
        <strain evidence="3">ATCC 10895 / CBS 109.51 / FGSC 9923 / NRRL Y-1056</strain>
    </source>
</reference>
<feature type="domain" description="PXA" evidence="1">
    <location>
        <begin position="72"/>
        <end position="151"/>
    </location>
</feature>
<dbReference type="FunCoup" id="Q750S4">
    <property type="interactions" value="30"/>
</dbReference>
<dbReference type="AlphaFoldDB" id="Q750S4"/>
<dbReference type="HOGENOM" id="CLU_038967_0_0_1"/>
<dbReference type="RefSeq" id="NP_986532.1">
    <property type="nucleotide sequence ID" value="NM_211594.1"/>
</dbReference>
<dbReference type="InParanoid" id="Q750S4"/>
<dbReference type="KEGG" id="ago:AGOS_AGL135W"/>
<dbReference type="Pfam" id="PF02194">
    <property type="entry name" value="PXA"/>
    <property type="match status" value="1"/>
</dbReference>
<gene>
    <name evidence="2" type="ORF">AGOS_AGL135W</name>
</gene>
<name>Q750S4_EREGS</name>
<proteinExistence type="predicted"/>
<protein>
    <submittedName>
        <fullName evidence="2">AGL135Wp</fullName>
    </submittedName>
</protein>
<sequence>MSSILYNANSRLVVKYQKKYQLATSSLESEDEGQDEPFSSTHPKDSREYLLDLCCNVYPKHLSSRLQTLPDWSLAIHALVALLFKNFVKTWYGEKIPTTDDALLVLLFDICDETIKNIHASEVNWSQILWNDIPQILDSHMGAMSQVMTEHLTYSEFEQLNLYKGQYPGCLVAKINEISHNRSELQRAFLDGFIGDLILGKIVSKTVAPFILIDIIRSTCDKLLLIHDVEVTVHVEADLKSRIWSKITKAFKLIQDEQVPDMKAAVPIGHSYIFTFFKNMFSLERRKPTVYSLVKAVQILVDKVYPFSYLALKLVGCVNRAILNNSTIQHASIAFRHALFPKDNKMAPGKLEPTEEEFLILKVECIKSLWNVCAKYRLPTVLGLKKQDVEDFVEAICYDARMNQFLIYRISECLLGRLTEE</sequence>
<dbReference type="OrthoDB" id="5582218at2759"/>
<dbReference type="InterPro" id="IPR003114">
    <property type="entry name" value="Phox_assoc"/>
</dbReference>
<dbReference type="STRING" id="284811.Q750S4"/>
<dbReference type="GeneID" id="4622831"/>
<dbReference type="Proteomes" id="UP000000591">
    <property type="component" value="Chromosome VII"/>
</dbReference>
<dbReference type="eggNOG" id="ENOG502RYUQ">
    <property type="taxonomic scope" value="Eukaryota"/>
</dbReference>
<evidence type="ECO:0000259" key="1">
    <source>
        <dbReference type="Pfam" id="PF02194"/>
    </source>
</evidence>
<reference evidence="2 3" key="1">
    <citation type="journal article" date="2004" name="Science">
        <title>The Ashbya gossypii genome as a tool for mapping the ancient Saccharomyces cerevisiae genome.</title>
        <authorList>
            <person name="Dietrich F.S."/>
            <person name="Voegeli S."/>
            <person name="Brachat S."/>
            <person name="Lerch A."/>
            <person name="Gates K."/>
            <person name="Steiner S."/>
            <person name="Mohr C."/>
            <person name="Pohlmann R."/>
            <person name="Luedi P."/>
            <person name="Choi S."/>
            <person name="Wing R.A."/>
            <person name="Flavier A."/>
            <person name="Gaffney T.D."/>
            <person name="Philippsen P."/>
        </authorList>
    </citation>
    <scope>NUCLEOTIDE SEQUENCE [LARGE SCALE GENOMIC DNA]</scope>
    <source>
        <strain evidence="3">ATCC 10895 / CBS 109.51 / FGSC 9923 / NRRL Y-1056</strain>
    </source>
</reference>
<dbReference type="EMBL" id="AE016820">
    <property type="protein sequence ID" value="AAS54356.1"/>
    <property type="molecule type" value="Genomic_DNA"/>
</dbReference>